<evidence type="ECO:0000256" key="3">
    <source>
        <dbReference type="ARBA" id="ARBA00006861"/>
    </source>
</evidence>
<dbReference type="EnsemblMetazoa" id="ASTEI02103-RA">
    <property type="protein sequence ID" value="ASTEI02103-PA"/>
    <property type="gene ID" value="ASTEI02103"/>
</dbReference>
<dbReference type="GO" id="GO:0034472">
    <property type="term" value="P:snRNA 3'-end processing"/>
    <property type="evidence" value="ECO:0007669"/>
    <property type="project" value="TreeGrafter"/>
</dbReference>
<dbReference type="PANTHER" id="PTHR46094">
    <property type="entry name" value="INTEGRATOR COMPLEX SUBUNIT 9"/>
    <property type="match status" value="1"/>
</dbReference>
<reference evidence="7" key="1">
    <citation type="journal article" date="2014" name="Genome Biol.">
        <title>Genome analysis of a major urban malaria vector mosquito, Anopheles stephensi.</title>
        <authorList>
            <person name="Jiang X."/>
            <person name="Peery A."/>
            <person name="Hall A.B."/>
            <person name="Sharma A."/>
            <person name="Chen X.G."/>
            <person name="Waterhouse R.M."/>
            <person name="Komissarov A."/>
            <person name="Riehle M.M."/>
            <person name="Shouche Y."/>
            <person name="Sharakhova M.V."/>
            <person name="Lawson D."/>
            <person name="Pakpour N."/>
            <person name="Arensburger P."/>
            <person name="Davidson V.L."/>
            <person name="Eiglmeier K."/>
            <person name="Emrich S."/>
            <person name="George P."/>
            <person name="Kennedy R.C."/>
            <person name="Mane S.P."/>
            <person name="Maslen G."/>
            <person name="Oringanje C."/>
            <person name="Qi Y."/>
            <person name="Settlage R."/>
            <person name="Tojo M."/>
            <person name="Tubio J.M."/>
            <person name="Unger M.F."/>
            <person name="Wang B."/>
            <person name="Vernick K.D."/>
            <person name="Ribeiro J.M."/>
            <person name="James A.A."/>
            <person name="Michel K."/>
            <person name="Riehle M.A."/>
            <person name="Luckhart S."/>
            <person name="Sharakhov I.V."/>
            <person name="Tu Z."/>
        </authorList>
    </citation>
    <scope>NUCLEOTIDE SEQUENCE [LARGE SCALE GENOMIC DNA]</scope>
    <source>
        <strain evidence="7">Indian</strain>
    </source>
</reference>
<dbReference type="GO" id="GO:0032039">
    <property type="term" value="C:integrator complex"/>
    <property type="evidence" value="ECO:0007669"/>
    <property type="project" value="InterPro"/>
</dbReference>
<dbReference type="VEuPathDB" id="VectorBase:ASTE016018"/>
<dbReference type="Pfam" id="PF16661">
    <property type="entry name" value="Lactamase_B_6"/>
    <property type="match status" value="1"/>
</dbReference>
<dbReference type="Pfam" id="PF21382">
    <property type="entry name" value="IntS9_C"/>
    <property type="match status" value="1"/>
</dbReference>
<keyword evidence="4" id="KW-0963">Cytoplasm</keyword>
<evidence type="ECO:0000256" key="1">
    <source>
        <dbReference type="ARBA" id="ARBA00004123"/>
    </source>
</evidence>
<dbReference type="InterPro" id="IPR001279">
    <property type="entry name" value="Metallo-B-lactamas"/>
</dbReference>
<dbReference type="VEuPathDB" id="VectorBase:ASTEI20_039545"/>
<dbReference type="SMART" id="SM01027">
    <property type="entry name" value="Beta-Casp"/>
    <property type="match status" value="1"/>
</dbReference>
<accession>A0A182Y0W7</accession>
<evidence type="ECO:0000256" key="4">
    <source>
        <dbReference type="ARBA" id="ARBA00022490"/>
    </source>
</evidence>
<evidence type="ECO:0000313" key="7">
    <source>
        <dbReference type="Proteomes" id="UP000076408"/>
    </source>
</evidence>
<dbReference type="PANTHER" id="PTHR46094:SF1">
    <property type="entry name" value="INTEGRATOR COMPLEX SUBUNIT 9"/>
    <property type="match status" value="1"/>
</dbReference>
<evidence type="ECO:0000313" key="6">
    <source>
        <dbReference type="EnsemblMetazoa" id="ASTEI02103-PA"/>
    </source>
</evidence>
<dbReference type="OMA" id="QWKEVQL"/>
<dbReference type="Gene3D" id="3.60.15.10">
    <property type="entry name" value="Ribonuclease Z/Hydroxyacylglutathione hydrolase-like"/>
    <property type="match status" value="1"/>
</dbReference>
<dbReference type="VEuPathDB" id="VectorBase:ASTE016019"/>
<sequence>MDTDYHYQPGDDFIELVHRSSYWVRAMATTMGIWPSRYVTIRLPWYRRLYYFMLLMHWLNTYLQTEFFFRNLGNLSLVVQGLCSFVSITTTGIKVMRMHAYEQEIVQLWEALEDATFLKQIRFLRKSTVGRFALSPSVFHNRWHDSHIRVADRGTIFARINQLLADQWKEVQLNLRFYTLVVGLVASNYSIIPACSNLYNQFQGNAYNRSFVYNTYYPFLEPIKRRSPLFELLFCSESLSGYTTWAGVVAFDGLYVVMVLYAASLLRLLRDLMHETANPDLTDAERATELPLSVYDVRWELCAERFKSSHHILLLYSQRQIDMRAWSFSAMSLETFSTYALSGDPAKPCYVLSYKGLMIMLDCGLSISSVLNFLPLPLVQSPKFQCLPNWNCRDSDIQLEDGEIKECCGCAFVNSAPEFVPPLEKLIDFSEIDVILISNYTNMLALPYITEGTGFCGTVYATEPTLQIGRFFLEELVEYIEASPKESTARMWKEIQHQLPVPLNDVFKPKNWRHLFSMDAVNRSLARVRMTGYDQKLDIFGALQVTPISSGFCLGSSNWTIVSGQEKISYISGSSTLTTHPRPINQTALKYSDVVIMTGLTQAPHVNPDAMLGELCMNVMMTLRNGGSVLIPCYPSGVVYDLFECLSVSLDNQGFTQIPMFFISPVADSSLAYSNILAEWLSTSKQNKVYIPDEPFPHASLVKNAKLKHFKHIDSEGFSTEFRQPCVVFCGHPSLRFGDAVHFVELWGSNPLHTIIFTEPDFPHMQALAPYQPLAIKTVYCPIETSLNFQQANKLIKELKPGVLVIPENYTQPPAIAPQKLDLVIDPIPDKMIIKFKRGEVIKLPLKRKRGRVYLNPKMAKAIVPQEVQPGVTVSTVTGLLQVKDNIHDLLPLEPTREELADEHKSKPSGPPQPYSQLRTVRYEWGTLDINLLLKKLAQDGFTDLKVEQGSAEEVTLVLPSEDTIIKVSEKSTEIVCGGKQSLRLKLRDLLLQCVQSF</sequence>
<dbReference type="VEuPathDB" id="VectorBase:ASTEI02103"/>
<protein>
    <submittedName>
        <fullName evidence="6">Uncharacterized protein</fullName>
    </submittedName>
</protein>
<evidence type="ECO:0000256" key="5">
    <source>
        <dbReference type="ARBA" id="ARBA00023242"/>
    </source>
</evidence>
<dbReference type="Proteomes" id="UP000076408">
    <property type="component" value="Unassembled WGS sequence"/>
</dbReference>
<dbReference type="Gene3D" id="3.40.50.10890">
    <property type="match status" value="1"/>
</dbReference>
<dbReference type="AlphaFoldDB" id="A0A182Y0W7"/>
<reference evidence="6" key="2">
    <citation type="submission" date="2020-05" db="UniProtKB">
        <authorList>
            <consortium name="EnsemblMetazoa"/>
        </authorList>
    </citation>
    <scope>IDENTIFICATION</scope>
    <source>
        <strain evidence="6">Indian</strain>
    </source>
</reference>
<dbReference type="InterPro" id="IPR048660">
    <property type="entry name" value="IntS9-like_C"/>
</dbReference>
<keyword evidence="7" id="KW-1185">Reference proteome</keyword>
<evidence type="ECO:0000256" key="2">
    <source>
        <dbReference type="ARBA" id="ARBA00004496"/>
    </source>
</evidence>
<dbReference type="InterPro" id="IPR027074">
    <property type="entry name" value="Integrator_9su"/>
</dbReference>
<dbReference type="STRING" id="30069.A0A182Y0W7"/>
<dbReference type="Pfam" id="PF10996">
    <property type="entry name" value="Beta-Casp"/>
    <property type="match status" value="1"/>
</dbReference>
<dbReference type="SUPFAM" id="SSF56281">
    <property type="entry name" value="Metallo-hydrolase/oxidoreductase"/>
    <property type="match status" value="1"/>
</dbReference>
<name>A0A182Y0W7_ANOST</name>
<proteinExistence type="inferred from homology"/>
<comment type="subcellular location">
    <subcellularLocation>
        <location evidence="2">Cytoplasm</location>
    </subcellularLocation>
    <subcellularLocation>
        <location evidence="1">Nucleus</location>
    </subcellularLocation>
</comment>
<dbReference type="InterPro" id="IPR036866">
    <property type="entry name" value="RibonucZ/Hydroxyglut_hydro"/>
</dbReference>
<dbReference type="VEuPathDB" id="VectorBase:ASTEI20_044354"/>
<dbReference type="GO" id="GO:0005737">
    <property type="term" value="C:cytoplasm"/>
    <property type="evidence" value="ECO:0007669"/>
    <property type="project" value="UniProtKB-SubCell"/>
</dbReference>
<organism evidence="6 7">
    <name type="scientific">Anopheles stephensi</name>
    <name type="common">Indo-Pakistan malaria mosquito</name>
    <dbReference type="NCBI Taxonomy" id="30069"/>
    <lineage>
        <taxon>Eukaryota</taxon>
        <taxon>Metazoa</taxon>
        <taxon>Ecdysozoa</taxon>
        <taxon>Arthropoda</taxon>
        <taxon>Hexapoda</taxon>
        <taxon>Insecta</taxon>
        <taxon>Pterygota</taxon>
        <taxon>Neoptera</taxon>
        <taxon>Endopterygota</taxon>
        <taxon>Diptera</taxon>
        <taxon>Nematocera</taxon>
        <taxon>Culicoidea</taxon>
        <taxon>Culicidae</taxon>
        <taxon>Anophelinae</taxon>
        <taxon>Anopheles</taxon>
    </lineage>
</organism>
<keyword evidence="5" id="KW-0539">Nucleus</keyword>
<dbReference type="InterPro" id="IPR022712">
    <property type="entry name" value="Beta_Casp"/>
</dbReference>
<comment type="similarity">
    <text evidence="3">Belongs to the metallo-beta-lactamase superfamily. RNA-metabolizing metallo-beta-lactamase-like family. INTS9 subfamily.</text>
</comment>